<feature type="compositionally biased region" description="Basic and acidic residues" evidence="12">
    <location>
        <begin position="769"/>
        <end position="778"/>
    </location>
</feature>
<evidence type="ECO:0000259" key="13">
    <source>
        <dbReference type="Pfam" id="PF08474"/>
    </source>
</evidence>
<evidence type="ECO:0000256" key="12">
    <source>
        <dbReference type="SAM" id="MobiDB-lite"/>
    </source>
</evidence>
<reference evidence="14" key="4">
    <citation type="submission" date="2025-08" db="UniProtKB">
        <authorList>
            <consortium name="Ensembl"/>
        </authorList>
    </citation>
    <scope>IDENTIFICATION</scope>
</reference>
<organism evidence="14 15">
    <name type="scientific">Callorhinchus milii</name>
    <name type="common">Ghost shark</name>
    <dbReference type="NCBI Taxonomy" id="7868"/>
    <lineage>
        <taxon>Eukaryota</taxon>
        <taxon>Metazoa</taxon>
        <taxon>Chordata</taxon>
        <taxon>Craniata</taxon>
        <taxon>Vertebrata</taxon>
        <taxon>Chondrichthyes</taxon>
        <taxon>Holocephali</taxon>
        <taxon>Chimaeriformes</taxon>
        <taxon>Callorhinchidae</taxon>
        <taxon>Callorhinchus</taxon>
    </lineage>
</organism>
<evidence type="ECO:0000256" key="8">
    <source>
        <dbReference type="ARBA" id="ARBA00023125"/>
    </source>
</evidence>
<feature type="region of interest" description="Disordered" evidence="12">
    <location>
        <begin position="20"/>
        <end position="49"/>
    </location>
</feature>
<dbReference type="CTD" id="9705"/>
<dbReference type="KEGG" id="cmk:103186713"/>
<reference evidence="15" key="3">
    <citation type="journal article" date="2014" name="Nature">
        <title>Elephant shark genome provides unique insights into gnathostome evolution.</title>
        <authorList>
            <consortium name="International Elephant Shark Genome Sequencing Consortium"/>
            <person name="Venkatesh B."/>
            <person name="Lee A.P."/>
            <person name="Ravi V."/>
            <person name="Maurya A.K."/>
            <person name="Lian M.M."/>
            <person name="Swann J.B."/>
            <person name="Ohta Y."/>
            <person name="Flajnik M.F."/>
            <person name="Sutoh Y."/>
            <person name="Kasahara M."/>
            <person name="Hoon S."/>
            <person name="Gangu V."/>
            <person name="Roy S.W."/>
            <person name="Irimia M."/>
            <person name="Korzh V."/>
            <person name="Kondrychyn I."/>
            <person name="Lim Z.W."/>
            <person name="Tay B.H."/>
            <person name="Tohari S."/>
            <person name="Kong K.W."/>
            <person name="Ho S."/>
            <person name="Lorente-Galdos B."/>
            <person name="Quilez J."/>
            <person name="Marques-Bonet T."/>
            <person name="Raney B.J."/>
            <person name="Ingham P.W."/>
            <person name="Tay A."/>
            <person name="Hillier L.W."/>
            <person name="Minx P."/>
            <person name="Boehm T."/>
            <person name="Wilson R.K."/>
            <person name="Brenner S."/>
            <person name="Warren W.C."/>
        </authorList>
    </citation>
    <scope>NUCLEOTIDE SEQUENCE [LARGE SCALE GENOMIC DNA]</scope>
</reference>
<dbReference type="Gene3D" id="4.10.320.30">
    <property type="match status" value="6"/>
</dbReference>
<evidence type="ECO:0000256" key="4">
    <source>
        <dbReference type="ARBA" id="ARBA00022737"/>
    </source>
</evidence>
<evidence type="ECO:0000313" key="14">
    <source>
        <dbReference type="Ensembl" id="ENSCMIP00000036707.1"/>
    </source>
</evidence>
<reference evidence="15" key="2">
    <citation type="journal article" date="2007" name="PLoS Biol.">
        <title>Survey sequencing and comparative analysis of the elephant shark (Callorhinchus milii) genome.</title>
        <authorList>
            <person name="Venkatesh B."/>
            <person name="Kirkness E.F."/>
            <person name="Loh Y.H."/>
            <person name="Halpern A.L."/>
            <person name="Lee A.P."/>
            <person name="Johnson J."/>
            <person name="Dandona N."/>
            <person name="Viswanathan L.D."/>
            <person name="Tay A."/>
            <person name="Venter J.C."/>
            <person name="Strausberg R.L."/>
            <person name="Brenner S."/>
        </authorList>
    </citation>
    <scope>NUCLEOTIDE SEQUENCE [LARGE SCALE GENOMIC DNA]</scope>
</reference>
<dbReference type="FunFam" id="4.10.320.30:FF:000001">
    <property type="entry name" value="Myelin transcription factor 1-like, a"/>
    <property type="match status" value="6"/>
</dbReference>
<feature type="region of interest" description="Disordered" evidence="12">
    <location>
        <begin position="230"/>
        <end position="265"/>
    </location>
</feature>
<dbReference type="InterPro" id="IPR002515">
    <property type="entry name" value="Znf_C2H2C"/>
</dbReference>
<evidence type="ECO:0000313" key="15">
    <source>
        <dbReference type="Proteomes" id="UP000314986"/>
    </source>
</evidence>
<feature type="compositionally biased region" description="Basic residues" evidence="12">
    <location>
        <begin position="134"/>
        <end position="145"/>
    </location>
</feature>
<proteinExistence type="inferred from homology"/>
<dbReference type="GO" id="GO:0005634">
    <property type="term" value="C:nucleus"/>
    <property type="evidence" value="ECO:0007669"/>
    <property type="project" value="UniProtKB-SubCell"/>
</dbReference>
<evidence type="ECO:0000256" key="9">
    <source>
        <dbReference type="ARBA" id="ARBA00023163"/>
    </source>
</evidence>
<dbReference type="PANTHER" id="PTHR10816:SF9">
    <property type="entry name" value="SUPPRESSION OF TUMORIGENICITY 18 PROTEIN"/>
    <property type="match status" value="1"/>
</dbReference>
<feature type="compositionally biased region" description="Basic and acidic residues" evidence="12">
    <location>
        <begin position="82"/>
        <end position="92"/>
    </location>
</feature>
<keyword evidence="15" id="KW-1185">Reference proteome</keyword>
<dbReference type="RefSeq" id="XP_042188341.1">
    <property type="nucleotide sequence ID" value="XM_042332407.1"/>
</dbReference>
<feature type="compositionally biased region" description="Basic and acidic residues" evidence="12">
    <location>
        <begin position="253"/>
        <end position="265"/>
    </location>
</feature>
<comment type="subcellular location">
    <subcellularLocation>
        <location evidence="1">Nucleus</location>
    </subcellularLocation>
</comment>
<gene>
    <name evidence="14" type="primary">st18</name>
</gene>
<feature type="compositionally biased region" description="Polar residues" evidence="12">
    <location>
        <begin position="288"/>
        <end position="304"/>
    </location>
</feature>
<evidence type="ECO:0000256" key="2">
    <source>
        <dbReference type="ARBA" id="ARBA00010194"/>
    </source>
</evidence>
<keyword evidence="7" id="KW-0805">Transcription regulation</keyword>
<keyword evidence="11" id="KW-0175">Coiled coil</keyword>
<keyword evidence="4" id="KW-0677">Repeat</keyword>
<keyword evidence="8" id="KW-0238">DNA-binding</keyword>
<feature type="coiled-coil region" evidence="11">
    <location>
        <begin position="1020"/>
        <end position="1075"/>
    </location>
</feature>
<dbReference type="Pfam" id="PF08474">
    <property type="entry name" value="MYT1"/>
    <property type="match status" value="1"/>
</dbReference>
<dbReference type="RefSeq" id="XP_007904098.1">
    <property type="nucleotide sequence ID" value="XM_007905907.1"/>
</dbReference>
<feature type="compositionally biased region" description="Basic and acidic residues" evidence="12">
    <location>
        <begin position="22"/>
        <end position="38"/>
    </location>
</feature>
<dbReference type="RefSeq" id="XP_042188342.1">
    <property type="nucleotide sequence ID" value="XM_042332408.1"/>
</dbReference>
<dbReference type="OrthoDB" id="10069059at2759"/>
<reference evidence="14" key="5">
    <citation type="submission" date="2025-09" db="UniProtKB">
        <authorList>
            <consortium name="Ensembl"/>
        </authorList>
    </citation>
    <scope>IDENTIFICATION</scope>
</reference>
<dbReference type="AlphaFoldDB" id="A0A4W3J3T5"/>
<comment type="similarity">
    <text evidence="2">Belongs to the MYT1 family.</text>
</comment>
<dbReference type="GeneID" id="103186713"/>
<feature type="domain" description="Myelin transcription factor 1" evidence="13">
    <location>
        <begin position="577"/>
        <end position="807"/>
    </location>
</feature>
<evidence type="ECO:0000256" key="1">
    <source>
        <dbReference type="ARBA" id="ARBA00004123"/>
    </source>
</evidence>
<feature type="compositionally biased region" description="Polar residues" evidence="12">
    <location>
        <begin position="183"/>
        <end position="194"/>
    </location>
</feature>
<sequence>MKPGEQTVVVNPVKNAITSMRKQWDPEKPLDIEKEDKFSNCSDSSGKENELQHYLLKQTWTQGHGERVGYPETLDNCNSKQSRMDTDSEEKRLRTRSKGSRVAVEPGIQELSTHACSAAKKRKMQEQELGASINKRKSLLMKPRHFSPNEECEEDSKEAKEPDDDGTETDEMEDSELVLENKLGQTAPGNTQMDTPEKDTQSNGDDFNSYQELVAKSLQDLGKIAEDAAIHRTTESNLNDSGVQSMEGESDAEESHGSEIGTKDKLHICEEQVILDQHSCAENDPSHSENLINNCDQPQDLSKPSNVSELKPLGVQVYSLGCEPRATLDAEEKEIEITKVVPQETAYQNRPTELGDPRPSEQELCVSKGGLSENDEDCCSQISTETDDSEDFDTAKGNLNLLEQAIALQAEQGYIIQGTHKENERILLEQLAAERRHCKIIDIGIRKNYSSRDSIRCDKKESRCPTPGCDGSGHITGLYPHHRSLSGCPHKMRVPPDILAMHENVLRCPTPGCTGRGHVNSNRNSHRSLSGCPIAAAEKLAKLQEKQSDVPKVGQSSDRVLRPMCLVKQLEIPPFNYGPSQPFSTPRANLPKELDKCTKAPFDYASFDAQVFGKHTVTLKEREALQMYEAKHFSSAVTSSSRLSSASVQSQCHSGLYSYSHDAEATHLAAAAILNLSTRCREMPQNLSTKPQDLSTKNADIEVDENGTLDLSMNKQRHRDKVAPMTSTLPTPNCSPSYLNSILITPQYYQALCEQEGWDAPVNYTKAQMHQEEEKEKEETDPEESMEERKYPGDVTISSPKSKIQSRDSKKELITCPTPGCDGSGHVTGNYASHRSVSGCPLADKSLKSLMAASSQELKCPTPGCDGSGHVTGNYASHRSLSGCPRAKKGGIKLTPSKDDKEDAELIRCPVIGCDGQGHISGKYSSHRSASGCPLAAKRQKETALNGSQFPWKPGKAESTACPTPGCDGTGHINGSFVTHRSLSGCPRASLALKKGKLSGDEMMTIKLRASSGAENDEEINHLDDEIKELNESNLKMEADMIKLQTQITSMESNLKTIEEENKVIEQHNESLLKELAGLSQALINSLADIQLPQMEPISEQNFDAYMNTLTDMYSSLERNYTPESKALLESIKQAVKGIQV</sequence>
<keyword evidence="10" id="KW-0539">Nucleus</keyword>
<evidence type="ECO:0000256" key="5">
    <source>
        <dbReference type="ARBA" id="ARBA00022771"/>
    </source>
</evidence>
<feature type="region of interest" description="Disordered" evidence="12">
    <location>
        <begin position="768"/>
        <end position="809"/>
    </location>
</feature>
<feature type="compositionally biased region" description="Polar residues" evidence="12">
    <location>
        <begin position="235"/>
        <end position="244"/>
    </location>
</feature>
<accession>A0A4W3J3T5</accession>
<dbReference type="GeneTree" id="ENSGT00940000159905"/>
<evidence type="ECO:0000256" key="11">
    <source>
        <dbReference type="SAM" id="Coils"/>
    </source>
</evidence>
<name>A0A4W3J3T5_CALMI</name>
<dbReference type="Ensembl" id="ENSCMIT00000037248.1">
    <property type="protein sequence ID" value="ENSCMIP00000036707.1"/>
    <property type="gene ID" value="ENSCMIG00000015375.1"/>
</dbReference>
<keyword evidence="6" id="KW-0862">Zinc</keyword>
<evidence type="ECO:0000256" key="7">
    <source>
        <dbReference type="ARBA" id="ARBA00023015"/>
    </source>
</evidence>
<dbReference type="InterPro" id="IPR036060">
    <property type="entry name" value="Znf_C2H2C_sf"/>
</dbReference>
<evidence type="ECO:0000256" key="6">
    <source>
        <dbReference type="ARBA" id="ARBA00022833"/>
    </source>
</evidence>
<evidence type="ECO:0000256" key="10">
    <source>
        <dbReference type="ARBA" id="ARBA00023242"/>
    </source>
</evidence>
<keyword evidence="9" id="KW-0804">Transcription</keyword>
<feature type="compositionally biased region" description="Polar residues" evidence="12">
    <location>
        <begin position="201"/>
        <end position="211"/>
    </location>
</feature>
<dbReference type="GO" id="GO:0000978">
    <property type="term" value="F:RNA polymerase II cis-regulatory region sequence-specific DNA binding"/>
    <property type="evidence" value="ECO:0007669"/>
    <property type="project" value="TreeGrafter"/>
</dbReference>
<dbReference type="GO" id="GO:0000981">
    <property type="term" value="F:DNA-binding transcription factor activity, RNA polymerase II-specific"/>
    <property type="evidence" value="ECO:0007669"/>
    <property type="project" value="TreeGrafter"/>
</dbReference>
<dbReference type="PANTHER" id="PTHR10816">
    <property type="entry name" value="MYELIN TRANSCRIPTION FACTOR 1-RELATED"/>
    <property type="match status" value="1"/>
</dbReference>
<dbReference type="OMA" id="CPRARIN"/>
<dbReference type="Pfam" id="PF01530">
    <property type="entry name" value="zf-C2HC"/>
    <property type="match status" value="6"/>
</dbReference>
<dbReference type="PROSITE" id="PS51802">
    <property type="entry name" value="ZF_CCHHC"/>
    <property type="match status" value="6"/>
</dbReference>
<feature type="region of interest" description="Disordered" evidence="12">
    <location>
        <begin position="281"/>
        <end position="304"/>
    </location>
</feature>
<dbReference type="Proteomes" id="UP000314986">
    <property type="component" value="Unassembled WGS sequence"/>
</dbReference>
<dbReference type="SUPFAM" id="SSF103637">
    <property type="entry name" value="CCHHC domain"/>
    <property type="match status" value="6"/>
</dbReference>
<dbReference type="GO" id="GO:0008270">
    <property type="term" value="F:zinc ion binding"/>
    <property type="evidence" value="ECO:0007669"/>
    <property type="project" value="UniProtKB-KW"/>
</dbReference>
<protein>
    <submittedName>
        <fullName evidence="14">ST18 C2H2C-type zinc finger transcription factor</fullName>
    </submittedName>
</protein>
<evidence type="ECO:0000256" key="3">
    <source>
        <dbReference type="ARBA" id="ARBA00022723"/>
    </source>
</evidence>
<dbReference type="InterPro" id="IPR013681">
    <property type="entry name" value="Myelin_TF"/>
</dbReference>
<reference evidence="15" key="1">
    <citation type="journal article" date="2006" name="Science">
        <title>Ancient noncoding elements conserved in the human genome.</title>
        <authorList>
            <person name="Venkatesh B."/>
            <person name="Kirkness E.F."/>
            <person name="Loh Y.H."/>
            <person name="Halpern A.L."/>
            <person name="Lee A.P."/>
            <person name="Johnson J."/>
            <person name="Dandona N."/>
            <person name="Viswanathan L.D."/>
            <person name="Tay A."/>
            <person name="Venter J.C."/>
            <person name="Strausberg R.L."/>
            <person name="Brenner S."/>
        </authorList>
    </citation>
    <scope>NUCLEOTIDE SEQUENCE [LARGE SCALE GENOMIC DNA]</scope>
</reference>
<keyword evidence="3" id="KW-0479">Metal-binding</keyword>
<keyword evidence="5" id="KW-0863">Zinc-finger</keyword>
<feature type="region of interest" description="Disordered" evidence="12">
    <location>
        <begin position="71"/>
        <end position="211"/>
    </location>
</feature>
<dbReference type="InParanoid" id="A0A4W3J3T5"/>
<feature type="compositionally biased region" description="Acidic residues" evidence="12">
    <location>
        <begin position="150"/>
        <end position="177"/>
    </location>
</feature>